<sequence length="295" mass="33181">MNRSTSLKISRLGLIGLLGPSLAIYAFVMIVPLFLSFYYSLTDWMGGPTKTFIGLHNYELLLKDEDFWHSFKNNVIILILTLIVQLGLAFLLTTLFVSKTMRLKELHRTVIFFPVVLSAVVVGFVWQMIYSHDYGVLNAVLKFMGLESAIRPWLDDPKIVIYLVTAPLIWQYLGVPLMIFMSAVQGIPKDIYETCELDGCTGFKKARYITFPLIYDTIKVVMMLSISSNMLVFSHIYVMTGGGPGTSSMVLAQYAYKTSFSSMQLGYGSAVTIGMFILSFGIVILFKRLAEVRNS</sequence>
<dbReference type="Proteomes" id="UP000316330">
    <property type="component" value="Unassembled WGS sequence"/>
</dbReference>
<dbReference type="PANTHER" id="PTHR30193">
    <property type="entry name" value="ABC TRANSPORTER PERMEASE PROTEIN"/>
    <property type="match status" value="1"/>
</dbReference>
<feature type="transmembrane region" description="Helical" evidence="7">
    <location>
        <begin position="213"/>
        <end position="238"/>
    </location>
</feature>
<dbReference type="PROSITE" id="PS50928">
    <property type="entry name" value="ABC_TM1"/>
    <property type="match status" value="1"/>
</dbReference>
<evidence type="ECO:0000256" key="4">
    <source>
        <dbReference type="ARBA" id="ARBA00022692"/>
    </source>
</evidence>
<evidence type="ECO:0000256" key="3">
    <source>
        <dbReference type="ARBA" id="ARBA00022475"/>
    </source>
</evidence>
<dbReference type="InterPro" id="IPR035906">
    <property type="entry name" value="MetI-like_sf"/>
</dbReference>
<comment type="similarity">
    <text evidence="7">Belongs to the binding-protein-dependent transport system permease family.</text>
</comment>
<accession>A0A559JTU3</accession>
<keyword evidence="5 7" id="KW-1133">Transmembrane helix</keyword>
<dbReference type="OrthoDB" id="9809173at2"/>
<keyword evidence="2 7" id="KW-0813">Transport</keyword>
<dbReference type="GO" id="GO:0055085">
    <property type="term" value="P:transmembrane transport"/>
    <property type="evidence" value="ECO:0007669"/>
    <property type="project" value="InterPro"/>
</dbReference>
<feature type="domain" description="ABC transmembrane type-1" evidence="8">
    <location>
        <begin position="67"/>
        <end position="286"/>
    </location>
</feature>
<evidence type="ECO:0000256" key="1">
    <source>
        <dbReference type="ARBA" id="ARBA00004651"/>
    </source>
</evidence>
<keyword evidence="6 7" id="KW-0472">Membrane</keyword>
<keyword evidence="3" id="KW-1003">Cell membrane</keyword>
<name>A0A559JTU3_9BACL</name>
<evidence type="ECO:0000256" key="6">
    <source>
        <dbReference type="ARBA" id="ARBA00023136"/>
    </source>
</evidence>
<proteinExistence type="inferred from homology"/>
<dbReference type="InterPro" id="IPR051393">
    <property type="entry name" value="ABC_transporter_permease"/>
</dbReference>
<dbReference type="AlphaFoldDB" id="A0A559JTU3"/>
<gene>
    <name evidence="9" type="ORF">FPZ45_05360</name>
</gene>
<evidence type="ECO:0000313" key="10">
    <source>
        <dbReference type="Proteomes" id="UP000316330"/>
    </source>
</evidence>
<feature type="transmembrane region" description="Helical" evidence="7">
    <location>
        <begin position="12"/>
        <end position="39"/>
    </location>
</feature>
<dbReference type="CDD" id="cd06261">
    <property type="entry name" value="TM_PBP2"/>
    <property type="match status" value="1"/>
</dbReference>
<dbReference type="GO" id="GO:0005886">
    <property type="term" value="C:plasma membrane"/>
    <property type="evidence" value="ECO:0007669"/>
    <property type="project" value="UniProtKB-SubCell"/>
</dbReference>
<feature type="transmembrane region" description="Helical" evidence="7">
    <location>
        <begin position="75"/>
        <end position="97"/>
    </location>
</feature>
<protein>
    <submittedName>
        <fullName evidence="9">Sugar ABC transporter permease</fullName>
    </submittedName>
</protein>
<reference evidence="9 10" key="1">
    <citation type="submission" date="2019-07" db="EMBL/GenBank/DDBJ databases">
        <authorList>
            <person name="Kim J."/>
        </authorList>
    </citation>
    <scope>NUCLEOTIDE SEQUENCE [LARGE SCALE GENOMIC DNA]</scope>
    <source>
        <strain evidence="9 10">G13</strain>
    </source>
</reference>
<comment type="caution">
    <text evidence="9">The sequence shown here is derived from an EMBL/GenBank/DDBJ whole genome shotgun (WGS) entry which is preliminary data.</text>
</comment>
<dbReference type="Gene3D" id="1.10.3720.10">
    <property type="entry name" value="MetI-like"/>
    <property type="match status" value="1"/>
</dbReference>
<comment type="subcellular location">
    <subcellularLocation>
        <location evidence="1 7">Cell membrane</location>
        <topology evidence="1 7">Multi-pass membrane protein</topology>
    </subcellularLocation>
</comment>
<evidence type="ECO:0000313" key="9">
    <source>
        <dbReference type="EMBL" id="TVY03302.1"/>
    </source>
</evidence>
<dbReference type="RefSeq" id="WP_144699160.1">
    <property type="nucleotide sequence ID" value="NZ_VNJJ01000002.1"/>
</dbReference>
<dbReference type="EMBL" id="VNJJ01000002">
    <property type="protein sequence ID" value="TVY03302.1"/>
    <property type="molecule type" value="Genomic_DNA"/>
</dbReference>
<dbReference type="Pfam" id="PF00528">
    <property type="entry name" value="BPD_transp_1"/>
    <property type="match status" value="1"/>
</dbReference>
<evidence type="ECO:0000256" key="7">
    <source>
        <dbReference type="RuleBase" id="RU363032"/>
    </source>
</evidence>
<keyword evidence="4 7" id="KW-0812">Transmembrane</keyword>
<organism evidence="9 10">
    <name type="scientific">Cohnella terricola</name>
    <dbReference type="NCBI Taxonomy" id="1289167"/>
    <lineage>
        <taxon>Bacteria</taxon>
        <taxon>Bacillati</taxon>
        <taxon>Bacillota</taxon>
        <taxon>Bacilli</taxon>
        <taxon>Bacillales</taxon>
        <taxon>Paenibacillaceae</taxon>
        <taxon>Cohnella</taxon>
    </lineage>
</organism>
<evidence type="ECO:0000256" key="5">
    <source>
        <dbReference type="ARBA" id="ARBA00022989"/>
    </source>
</evidence>
<feature type="transmembrane region" description="Helical" evidence="7">
    <location>
        <begin position="265"/>
        <end position="286"/>
    </location>
</feature>
<keyword evidence="10" id="KW-1185">Reference proteome</keyword>
<dbReference type="PANTHER" id="PTHR30193:SF37">
    <property type="entry name" value="INNER MEMBRANE ABC TRANSPORTER PERMEASE PROTEIN YCJO"/>
    <property type="match status" value="1"/>
</dbReference>
<dbReference type="SUPFAM" id="SSF161098">
    <property type="entry name" value="MetI-like"/>
    <property type="match status" value="1"/>
</dbReference>
<feature type="transmembrane region" description="Helical" evidence="7">
    <location>
        <begin position="159"/>
        <end position="180"/>
    </location>
</feature>
<dbReference type="InterPro" id="IPR000515">
    <property type="entry name" value="MetI-like"/>
</dbReference>
<evidence type="ECO:0000256" key="2">
    <source>
        <dbReference type="ARBA" id="ARBA00022448"/>
    </source>
</evidence>
<feature type="transmembrane region" description="Helical" evidence="7">
    <location>
        <begin position="109"/>
        <end position="129"/>
    </location>
</feature>
<evidence type="ECO:0000259" key="8">
    <source>
        <dbReference type="PROSITE" id="PS50928"/>
    </source>
</evidence>